<dbReference type="Gene3D" id="3.30.420.10">
    <property type="entry name" value="Ribonuclease H-like superfamily/Ribonuclease H"/>
    <property type="match status" value="1"/>
</dbReference>
<reference evidence="1 2" key="1">
    <citation type="submission" date="2022-01" db="EMBL/GenBank/DDBJ databases">
        <title>A chromosomal length assembly of Cordylochernes scorpioides.</title>
        <authorList>
            <person name="Zeh D."/>
            <person name="Zeh J."/>
        </authorList>
    </citation>
    <scope>NUCLEOTIDE SEQUENCE [LARGE SCALE GENOMIC DNA]</scope>
    <source>
        <strain evidence="1">IN4F17</strain>
        <tissue evidence="1">Whole Body</tissue>
    </source>
</reference>
<proteinExistence type="predicted"/>
<sequence length="175" mass="20266">MVELSELSYYRYCRITVCYLIGRRSGHRKMVELSPSVELGIRAAKKAVTKLEFTILIQKQKGDLLFSSLQNHLLLRKFAELKCWKTNGRFGFIDIVKLDDQKTVNSDWYTHNKMPSTSIKNQTNKQSRPSAQFRGVLLHQDNARPHTSAQTLYFFRQLWCPISHSSTILSKPSTL</sequence>
<evidence type="ECO:0000313" key="1">
    <source>
        <dbReference type="EMBL" id="UYV60164.1"/>
    </source>
</evidence>
<dbReference type="EMBL" id="CP092863">
    <property type="protein sequence ID" value="UYV60164.1"/>
    <property type="molecule type" value="Genomic_DNA"/>
</dbReference>
<organism evidence="1 2">
    <name type="scientific">Cordylochernes scorpioides</name>
    <dbReference type="NCBI Taxonomy" id="51811"/>
    <lineage>
        <taxon>Eukaryota</taxon>
        <taxon>Metazoa</taxon>
        <taxon>Ecdysozoa</taxon>
        <taxon>Arthropoda</taxon>
        <taxon>Chelicerata</taxon>
        <taxon>Arachnida</taxon>
        <taxon>Pseudoscorpiones</taxon>
        <taxon>Cheliferoidea</taxon>
        <taxon>Chernetidae</taxon>
        <taxon>Cordylochernes</taxon>
    </lineage>
</organism>
<dbReference type="Proteomes" id="UP001235939">
    <property type="component" value="Chromosome 01"/>
</dbReference>
<evidence type="ECO:0008006" key="3">
    <source>
        <dbReference type="Google" id="ProtNLM"/>
    </source>
</evidence>
<gene>
    <name evidence="1" type="ORF">LAZ67_1000171</name>
</gene>
<keyword evidence="2" id="KW-1185">Reference proteome</keyword>
<evidence type="ECO:0000313" key="2">
    <source>
        <dbReference type="Proteomes" id="UP001235939"/>
    </source>
</evidence>
<dbReference type="InterPro" id="IPR036397">
    <property type="entry name" value="RNaseH_sf"/>
</dbReference>
<protein>
    <recommendedName>
        <fullName evidence="3">Transposase</fullName>
    </recommendedName>
</protein>
<accession>A0ABY6JUL4</accession>
<name>A0ABY6JUL4_9ARAC</name>